<accession>A0A368FEN2</accession>
<comment type="caution">
    <text evidence="2">The sequence shown here is derived from an EMBL/GenBank/DDBJ whole genome shotgun (WGS) entry which is preliminary data.</text>
</comment>
<protein>
    <submittedName>
        <fullName evidence="2">Uncharacterized protein</fullName>
    </submittedName>
</protein>
<feature type="non-terminal residue" evidence="2">
    <location>
        <position position="130"/>
    </location>
</feature>
<dbReference type="Proteomes" id="UP000252519">
    <property type="component" value="Unassembled WGS sequence"/>
</dbReference>
<gene>
    <name evidence="2" type="ORF">ANCCAN_24200</name>
</gene>
<keyword evidence="3" id="KW-1185">Reference proteome</keyword>
<dbReference type="OrthoDB" id="286301at2759"/>
<dbReference type="STRING" id="29170.A0A368FEN2"/>
<dbReference type="AlphaFoldDB" id="A0A368FEN2"/>
<evidence type="ECO:0000313" key="2">
    <source>
        <dbReference type="EMBL" id="RCN30028.1"/>
    </source>
</evidence>
<feature type="compositionally biased region" description="Basic and acidic residues" evidence="1">
    <location>
        <begin position="12"/>
        <end position="25"/>
    </location>
</feature>
<evidence type="ECO:0000313" key="3">
    <source>
        <dbReference type="Proteomes" id="UP000252519"/>
    </source>
</evidence>
<evidence type="ECO:0000256" key="1">
    <source>
        <dbReference type="SAM" id="MobiDB-lite"/>
    </source>
</evidence>
<organism evidence="2 3">
    <name type="scientific">Ancylostoma caninum</name>
    <name type="common">Dog hookworm</name>
    <dbReference type="NCBI Taxonomy" id="29170"/>
    <lineage>
        <taxon>Eukaryota</taxon>
        <taxon>Metazoa</taxon>
        <taxon>Ecdysozoa</taxon>
        <taxon>Nematoda</taxon>
        <taxon>Chromadorea</taxon>
        <taxon>Rhabditida</taxon>
        <taxon>Rhabditina</taxon>
        <taxon>Rhabditomorpha</taxon>
        <taxon>Strongyloidea</taxon>
        <taxon>Ancylostomatidae</taxon>
        <taxon>Ancylostomatinae</taxon>
        <taxon>Ancylostoma</taxon>
    </lineage>
</organism>
<reference evidence="2 3" key="1">
    <citation type="submission" date="2014-10" db="EMBL/GenBank/DDBJ databases">
        <title>Draft genome of the hookworm Ancylostoma caninum.</title>
        <authorList>
            <person name="Mitreva M."/>
        </authorList>
    </citation>
    <scope>NUCLEOTIDE SEQUENCE [LARGE SCALE GENOMIC DNA]</scope>
    <source>
        <strain evidence="2 3">Baltimore</strain>
    </source>
</reference>
<feature type="region of interest" description="Disordered" evidence="1">
    <location>
        <begin position="1"/>
        <end position="25"/>
    </location>
</feature>
<name>A0A368FEN2_ANCCA</name>
<proteinExistence type="predicted"/>
<sequence length="130" mass="14617">MQMSRLEGPHICTRESTKKWPAEGKSLRSEKRCQRFREANKCVDRRTDSKACDSSLSGKSSLLSMEDVLEAVNSSLWTLAKGVGLEQELDKNDVTVFASPGNEDKVSDAKSYVLNRIVPGKYRPYEWTDG</sequence>
<dbReference type="EMBL" id="JOJR01001689">
    <property type="protein sequence ID" value="RCN30028.1"/>
    <property type="molecule type" value="Genomic_DNA"/>
</dbReference>